<keyword evidence="1" id="KW-0548">Nucleotidyltransferase</keyword>
<comment type="caution">
    <text evidence="1">The sequence shown here is derived from an EMBL/GenBank/DDBJ whole genome shotgun (WGS) entry which is preliminary data.</text>
</comment>
<dbReference type="RefSeq" id="WP_094251391.1">
    <property type="nucleotide sequence ID" value="NZ_JBHLXL010000001.1"/>
</dbReference>
<evidence type="ECO:0000313" key="1">
    <source>
        <dbReference type="EMBL" id="OYD59430.1"/>
    </source>
</evidence>
<gene>
    <name evidence="1" type="ORF">CGZ90_05955</name>
</gene>
<dbReference type="InterPro" id="IPR007530">
    <property type="entry name" value="Aminoglycoside_adenylylTfrase"/>
</dbReference>
<dbReference type="Pfam" id="PF04439">
    <property type="entry name" value="Adenyl_transf"/>
    <property type="match status" value="1"/>
</dbReference>
<dbReference type="Proteomes" id="UP000215059">
    <property type="component" value="Unassembled WGS sequence"/>
</dbReference>
<protein>
    <submittedName>
        <fullName evidence="1">Aminoglycoside adenylyltransferase</fullName>
    </submittedName>
</protein>
<name>A0A235FDE7_9BACL</name>
<dbReference type="SUPFAM" id="SSF81301">
    <property type="entry name" value="Nucleotidyltransferase"/>
    <property type="match status" value="1"/>
</dbReference>
<dbReference type="AlphaFoldDB" id="A0A235FDE7"/>
<dbReference type="Gene3D" id="3.30.460.10">
    <property type="entry name" value="Beta Polymerase, domain 2"/>
    <property type="match status" value="1"/>
</dbReference>
<dbReference type="OrthoDB" id="9776406at2"/>
<sequence length="298" mass="34704">MRSEREMMDLIIETAEKDDRIRAVYMNGSRTNPRAPRDLFQDYDIAYVVKETASFLADEEWISVFGDRIMMQEPDKLDQIIGQKVSIEESYAYLMLFSDGNRIDLTLKTANRAIGEYTGDSLTIPLLDKDGILPDIQPANDYDYHVKKPTEAHYFGSCNEFWWVSQNVAKGLWRDELPYGKAMFERYVRAKLDEMASWWIGMHHDFNVSPGKLGKYFKKYLPEIYWTLYKKTYADSHSASTWDALFSAVELFRTLGKDVAIEHGFTYKTEDDQNMTRYLTAVRSLPADAEAFTEEIKR</sequence>
<proteinExistence type="predicted"/>
<dbReference type="PIRSF" id="PIRSF000812">
    <property type="entry name" value="AAD"/>
    <property type="match status" value="1"/>
</dbReference>
<accession>A0A235FDE7</accession>
<keyword evidence="2" id="KW-1185">Reference proteome</keyword>
<dbReference type="GO" id="GO:0016779">
    <property type="term" value="F:nucleotidyltransferase activity"/>
    <property type="evidence" value="ECO:0007669"/>
    <property type="project" value="UniProtKB-KW"/>
</dbReference>
<evidence type="ECO:0000313" key="2">
    <source>
        <dbReference type="Proteomes" id="UP000215059"/>
    </source>
</evidence>
<reference evidence="1 2" key="1">
    <citation type="submission" date="2017-07" db="EMBL/GenBank/DDBJ databases">
        <title>Fictibacillus sp. nov. GDSW-R2A3 Genome sequencing and assembly.</title>
        <authorList>
            <person name="Mayilraj S."/>
        </authorList>
    </citation>
    <scope>NUCLEOTIDE SEQUENCE [LARGE SCALE GENOMIC DNA]</scope>
    <source>
        <strain evidence="1 2">GDSW-R2A3</strain>
    </source>
</reference>
<dbReference type="SUPFAM" id="SSF81631">
    <property type="entry name" value="PAP/OAS1 substrate-binding domain"/>
    <property type="match status" value="1"/>
</dbReference>
<dbReference type="Gene3D" id="1.20.120.330">
    <property type="entry name" value="Nucleotidyltransferases domain 2"/>
    <property type="match status" value="1"/>
</dbReference>
<keyword evidence="1" id="KW-0808">Transferase</keyword>
<dbReference type="InterPro" id="IPR043519">
    <property type="entry name" value="NT_sf"/>
</dbReference>
<organism evidence="1 2">
    <name type="scientific">Fictibacillus aquaticus</name>
    <dbReference type="NCBI Taxonomy" id="2021314"/>
    <lineage>
        <taxon>Bacteria</taxon>
        <taxon>Bacillati</taxon>
        <taxon>Bacillota</taxon>
        <taxon>Bacilli</taxon>
        <taxon>Bacillales</taxon>
        <taxon>Fictibacillaceae</taxon>
        <taxon>Fictibacillus</taxon>
    </lineage>
</organism>
<dbReference type="EMBL" id="NOII01000001">
    <property type="protein sequence ID" value="OYD59430.1"/>
    <property type="molecule type" value="Genomic_DNA"/>
</dbReference>